<dbReference type="AlphaFoldDB" id="A0A0G4H4D9"/>
<feature type="compositionally biased region" description="Basic and acidic residues" evidence="1">
    <location>
        <begin position="331"/>
        <end position="360"/>
    </location>
</feature>
<feature type="compositionally biased region" description="Acidic residues" evidence="1">
    <location>
        <begin position="407"/>
        <end position="424"/>
    </location>
</feature>
<feature type="transmembrane region" description="Helical" evidence="2">
    <location>
        <begin position="475"/>
        <end position="496"/>
    </location>
</feature>
<sequence length="562" mass="62644">MLHRLLSQIISPFTLILCAVFGQLSVISLVYFTLGICACFQRIVLRAGVISVFSIVLFCISTSIVVLKVGSTSFWVATGKFNAGDVEPHFLQVVGFGVPSDWSVSGVLQFVLPDVLVFVASLLVFLFRKLGVQNGPYRSRSAGFWRFTTMFLVSFCLAVNPCLLMIPYFIVFIFCLIGLAYGLPEWNIDAMYILVVWCGVCTVVQYLFTFSFLQNKLGSDLNSYSLLGLAPDPHFLLNTHSSDKSFFSCFGQLLLADYAANLALLVFMCQWLPPVYLPRDEIAAAMSTRPPYRKGSFLPESYSDGDGEGDEGVMEDEDLGSDEEEEEEDERGVLERGERRGGEHTPRDAETPDSQTERGVKFASNSRRGSRLLLQEEALHSAPPPPDLMAAEDSPRMAGRSRQRDTQEEDMSEGEEEELDAELEEDDLVEVGERRGRALRPVSFAARVRALTYKTGRLVLGVIEKAGPFLLNVGLFLWAILFPSLATFVLLGIALCRLLEDRLEQSRWLFGAIFPFGMILWAANFLYNISWPHFGGPLVGNASCLPDDYTLFEKVCEETARV</sequence>
<keyword evidence="2" id="KW-0472">Membrane</keyword>
<keyword evidence="2" id="KW-1133">Transmembrane helix</keyword>
<feature type="transmembrane region" description="Helical" evidence="2">
    <location>
        <begin position="508"/>
        <end position="527"/>
    </location>
</feature>
<feature type="compositionally biased region" description="Acidic residues" evidence="1">
    <location>
        <begin position="303"/>
        <end position="330"/>
    </location>
</feature>
<dbReference type="EMBL" id="CDMZ01001861">
    <property type="protein sequence ID" value="CEM38515.1"/>
    <property type="molecule type" value="Genomic_DNA"/>
</dbReference>
<evidence type="ECO:0000313" key="3">
    <source>
        <dbReference type="EMBL" id="CEM38515.1"/>
    </source>
</evidence>
<feature type="transmembrane region" description="Helical" evidence="2">
    <location>
        <begin position="12"/>
        <end position="32"/>
    </location>
</feature>
<protein>
    <recommendedName>
        <fullName evidence="4">Piezo non-specific cation channel R-Ras-binding domain-containing protein</fullName>
    </recommendedName>
</protein>
<gene>
    <name evidence="3" type="ORF">Cvel_24628</name>
</gene>
<feature type="transmembrane region" description="Helical" evidence="2">
    <location>
        <begin position="44"/>
        <end position="67"/>
    </location>
</feature>
<feature type="transmembrane region" description="Helical" evidence="2">
    <location>
        <begin position="143"/>
        <end position="160"/>
    </location>
</feature>
<accession>A0A0G4H4D9</accession>
<evidence type="ECO:0000256" key="1">
    <source>
        <dbReference type="SAM" id="MobiDB-lite"/>
    </source>
</evidence>
<feature type="transmembrane region" description="Helical" evidence="2">
    <location>
        <begin position="110"/>
        <end position="131"/>
    </location>
</feature>
<proteinExistence type="predicted"/>
<feature type="region of interest" description="Disordered" evidence="1">
    <location>
        <begin position="295"/>
        <end position="424"/>
    </location>
</feature>
<reference evidence="3" key="1">
    <citation type="submission" date="2014-11" db="EMBL/GenBank/DDBJ databases">
        <authorList>
            <person name="Otto D Thomas"/>
            <person name="Naeem Raeece"/>
        </authorList>
    </citation>
    <scope>NUCLEOTIDE SEQUENCE</scope>
</reference>
<evidence type="ECO:0008006" key="4">
    <source>
        <dbReference type="Google" id="ProtNLM"/>
    </source>
</evidence>
<organism evidence="3">
    <name type="scientific">Chromera velia CCMP2878</name>
    <dbReference type="NCBI Taxonomy" id="1169474"/>
    <lineage>
        <taxon>Eukaryota</taxon>
        <taxon>Sar</taxon>
        <taxon>Alveolata</taxon>
        <taxon>Colpodellida</taxon>
        <taxon>Chromeraceae</taxon>
        <taxon>Chromera</taxon>
    </lineage>
</organism>
<name>A0A0G4H4D9_9ALVE</name>
<feature type="transmembrane region" description="Helical" evidence="2">
    <location>
        <begin position="190"/>
        <end position="213"/>
    </location>
</feature>
<dbReference type="VEuPathDB" id="CryptoDB:Cvel_24628"/>
<keyword evidence="2" id="KW-0812">Transmembrane</keyword>
<evidence type="ECO:0000256" key="2">
    <source>
        <dbReference type="SAM" id="Phobius"/>
    </source>
</evidence>